<keyword evidence="3" id="KW-0812">Transmembrane</keyword>
<dbReference type="AlphaFoldDB" id="A0A841JUA4"/>
<comment type="caution">
    <text evidence="8">The sequence shown here is derived from an EMBL/GenBank/DDBJ whole genome shotgun (WGS) entry which is preliminary data.</text>
</comment>
<keyword evidence="9" id="KW-1185">Reference proteome</keyword>
<feature type="region of interest" description="Disordered" evidence="5">
    <location>
        <begin position="40"/>
        <end position="85"/>
    </location>
</feature>
<feature type="domain" description="Bacterial surface antigen (D15)" evidence="6">
    <location>
        <begin position="732"/>
        <end position="1104"/>
    </location>
</feature>
<evidence type="ECO:0000259" key="7">
    <source>
        <dbReference type="Pfam" id="PF07244"/>
    </source>
</evidence>
<dbReference type="RefSeq" id="WP_050059270.1">
    <property type="nucleotide sequence ID" value="NZ_JACHEK010000004.1"/>
</dbReference>
<dbReference type="Pfam" id="PF01103">
    <property type="entry name" value="Omp85"/>
    <property type="match status" value="1"/>
</dbReference>
<sequence>MVFLRTVGRFRGAAPLVGVLIGPAVLAVFLLLAGGGTALAQSQSGPPSTAPANPIAGSAEPPPVKTGVQASPGPPPATKTPGYAEAPAQIPKVEQPSHAATESLRAWIGLEVEAVEFQGVDRARLDPLPQVLPLQPNKPLRSEDLRESLRRLFETGLYKGIDVEGTRNGDRITIIFNGAPALFLGRVTVAGSKNDRLTSQLQRSARLTPGTPFSDSKLTQADKLLQQTLQENGYYQGSLARTTTVDAADAQVDVNFDVQSGKQARIGDVTVDGNAGMPLDKFRKKGKLKRGAKVTRDTVSRALTGLEKNYQKEQRLDANINLESKDFQQPTNRLNYKFQVAPGPIVTIHVNGVKLSQGKIKSLVPVYEEGSVDEDLLNEGNRRIRDYYQRDGYFDAQVTHTRNTDNPNLTTIDYEVKLGDRHVVVSTRITGNKYFHDDIIEPRLSVHKATLLQKHGNYSQALVQADVNNITALYQSNGFSSVKVTPEVKPVPARAPGKPEGLTITYAVDEGAQQKIGKYVITGSKQIDLPTLVSLTNVQSGQPYSAMVISGDRDSILTYYFSHGFDHATLNVKQEPQKDHPELIDVAMNIEEGERIFVNRILISGLSYTRSSTIAPHVLLKPGDALDQSALLETQRQLYDLTLFNEVNTAVQNPNGDELRKNVLLQFTEARRWNLEYGFGFQAQTGNPSTNCPNPVSLIQLGINPTSYTANCGPNGTAGASALVLFNVSRINLWGRNQAVTLRTEYGSLEQQATVIYTFPHIFNLQKFDFSLSGGYTNAQDVTTYAASRLEGTVRLTQRPSKPNTLIYQLTYRRVKVNPDSVQVAPDEIPLVSEPVRVAGPGITWIRDTRRPSPLDAQAGTYTSVEEFVTDNAFKSEANFNRLDVSNSSYYKVGKKNYVLARNTRFGYERAFGEAKFETIPLPERLYAGGAQSLRGYSINSAGPRDSLTGFPIGGAGAFVNSTELRFPNPTLPYFGNALGFVLFHDMGNVFTKSSDIWPSFLRTRQPHSGTCKDLNPADQQKITNPTTQAAGTCDFNYFTHDVGIGLRYHTPIGPIRVDFSYTLNPPIYPVIITYGTQSNGQPIAPYVGNAGHFNFFFSIGQAF</sequence>
<proteinExistence type="predicted"/>
<feature type="domain" description="POTRA" evidence="7">
    <location>
        <begin position="427"/>
        <end position="511"/>
    </location>
</feature>
<feature type="domain" description="POTRA" evidence="7">
    <location>
        <begin position="265"/>
        <end position="341"/>
    </location>
</feature>
<dbReference type="Gene3D" id="3.10.20.310">
    <property type="entry name" value="membrane protein fhac"/>
    <property type="match status" value="7"/>
</dbReference>
<keyword evidence="4" id="KW-0472">Membrane</keyword>
<dbReference type="GO" id="GO:0019867">
    <property type="term" value="C:outer membrane"/>
    <property type="evidence" value="ECO:0007669"/>
    <property type="project" value="InterPro"/>
</dbReference>
<evidence type="ECO:0000256" key="5">
    <source>
        <dbReference type="SAM" id="MobiDB-lite"/>
    </source>
</evidence>
<gene>
    <name evidence="8" type="ORF">HNQ77_001999</name>
</gene>
<dbReference type="InterPro" id="IPR039910">
    <property type="entry name" value="D15-like"/>
</dbReference>
<dbReference type="Proteomes" id="UP000538666">
    <property type="component" value="Unassembled WGS sequence"/>
</dbReference>
<organism evidence="8 9">
    <name type="scientific">Silvibacterium bohemicum</name>
    <dbReference type="NCBI Taxonomy" id="1577686"/>
    <lineage>
        <taxon>Bacteria</taxon>
        <taxon>Pseudomonadati</taxon>
        <taxon>Acidobacteriota</taxon>
        <taxon>Terriglobia</taxon>
        <taxon>Terriglobales</taxon>
        <taxon>Acidobacteriaceae</taxon>
        <taxon>Silvibacterium</taxon>
    </lineage>
</organism>
<reference evidence="8 9" key="1">
    <citation type="submission" date="2020-08" db="EMBL/GenBank/DDBJ databases">
        <title>Genomic Encyclopedia of Type Strains, Phase IV (KMG-IV): sequencing the most valuable type-strain genomes for metagenomic binning, comparative biology and taxonomic classification.</title>
        <authorList>
            <person name="Goeker M."/>
        </authorList>
    </citation>
    <scope>NUCLEOTIDE SEQUENCE [LARGE SCALE GENOMIC DNA]</scope>
    <source>
        <strain evidence="8 9">DSM 103733</strain>
    </source>
</reference>
<dbReference type="PANTHER" id="PTHR12815">
    <property type="entry name" value="SORTING AND ASSEMBLY MACHINERY SAMM50 PROTEIN FAMILY MEMBER"/>
    <property type="match status" value="1"/>
</dbReference>
<evidence type="ECO:0000256" key="4">
    <source>
        <dbReference type="ARBA" id="ARBA00023136"/>
    </source>
</evidence>
<dbReference type="InterPro" id="IPR010827">
    <property type="entry name" value="BamA/TamA_POTRA"/>
</dbReference>
<evidence type="ECO:0000256" key="2">
    <source>
        <dbReference type="ARBA" id="ARBA00022452"/>
    </source>
</evidence>
<accession>A0A841JUA4</accession>
<dbReference type="Gene3D" id="2.40.160.50">
    <property type="entry name" value="membrane protein fhac: a member of the omp85/tpsb transporter family"/>
    <property type="match status" value="1"/>
</dbReference>
<feature type="domain" description="POTRA" evidence="7">
    <location>
        <begin position="185"/>
        <end position="261"/>
    </location>
</feature>
<evidence type="ECO:0000256" key="3">
    <source>
        <dbReference type="ARBA" id="ARBA00022692"/>
    </source>
</evidence>
<comment type="subcellular location">
    <subcellularLocation>
        <location evidence="1">Membrane</location>
    </subcellularLocation>
</comment>
<dbReference type="Pfam" id="PF07244">
    <property type="entry name" value="POTRA"/>
    <property type="match status" value="5"/>
</dbReference>
<dbReference type="InterPro" id="IPR000184">
    <property type="entry name" value="Bac_surfAg_D15"/>
</dbReference>
<dbReference type="OrthoDB" id="9776356at2"/>
<feature type="domain" description="POTRA" evidence="7">
    <location>
        <begin position="515"/>
        <end position="593"/>
    </location>
</feature>
<protein>
    <submittedName>
        <fullName evidence="8">Outer membrane protein assembly factor BamA</fullName>
    </submittedName>
</protein>
<dbReference type="PANTHER" id="PTHR12815:SF18">
    <property type="entry name" value="SORTING AND ASSEMBLY MACHINERY COMPONENT 50 HOMOLOG"/>
    <property type="match status" value="1"/>
</dbReference>
<name>A0A841JUA4_9BACT</name>
<keyword evidence="2" id="KW-1134">Transmembrane beta strand</keyword>
<evidence type="ECO:0000256" key="1">
    <source>
        <dbReference type="ARBA" id="ARBA00004370"/>
    </source>
</evidence>
<evidence type="ECO:0000259" key="6">
    <source>
        <dbReference type="Pfam" id="PF01103"/>
    </source>
</evidence>
<evidence type="ECO:0000313" key="8">
    <source>
        <dbReference type="EMBL" id="MBB6144047.1"/>
    </source>
</evidence>
<dbReference type="EMBL" id="JACHEK010000004">
    <property type="protein sequence ID" value="MBB6144047.1"/>
    <property type="molecule type" value="Genomic_DNA"/>
</dbReference>
<feature type="domain" description="POTRA" evidence="7">
    <location>
        <begin position="348"/>
        <end position="417"/>
    </location>
</feature>
<evidence type="ECO:0000313" key="9">
    <source>
        <dbReference type="Proteomes" id="UP000538666"/>
    </source>
</evidence>